<dbReference type="Pfam" id="PF14700">
    <property type="entry name" value="RPOL_N"/>
    <property type="match status" value="1"/>
</dbReference>
<dbReference type="InterPro" id="IPR043502">
    <property type="entry name" value="DNA/RNA_pol_sf"/>
</dbReference>
<evidence type="ECO:0000259" key="1">
    <source>
        <dbReference type="Pfam" id="PF14700"/>
    </source>
</evidence>
<sequence>MCEQKLAPNLPYMKSLFLGWFEPLRDAIAKEQEMYNSGRNRTAYAPYFVQLPVDKMAVITVHKLMGLLMTGTEHATVGTARVVQAACGIGDAIENQVGCCIDRVFLWLFYIVHFALF</sequence>
<dbReference type="AlphaFoldDB" id="A0A4D6LFH4"/>
<evidence type="ECO:0000313" key="3">
    <source>
        <dbReference type="Proteomes" id="UP000501690"/>
    </source>
</evidence>
<keyword evidence="2" id="KW-0804">Transcription</keyword>
<dbReference type="GO" id="GO:0034245">
    <property type="term" value="C:mitochondrial DNA-directed RNA polymerase complex"/>
    <property type="evidence" value="ECO:0007669"/>
    <property type="project" value="TreeGrafter"/>
</dbReference>
<dbReference type="GO" id="GO:0003899">
    <property type="term" value="F:DNA-directed RNA polymerase activity"/>
    <property type="evidence" value="ECO:0007669"/>
    <property type="project" value="InterPro"/>
</dbReference>
<dbReference type="EMBL" id="CP039347">
    <property type="protein sequence ID" value="QCD87361.1"/>
    <property type="molecule type" value="Genomic_DNA"/>
</dbReference>
<dbReference type="GO" id="GO:0003677">
    <property type="term" value="F:DNA binding"/>
    <property type="evidence" value="ECO:0007669"/>
    <property type="project" value="InterPro"/>
</dbReference>
<dbReference type="InterPro" id="IPR037159">
    <property type="entry name" value="RNA_POL_N_sf"/>
</dbReference>
<reference evidence="2 3" key="1">
    <citation type="submission" date="2019-04" db="EMBL/GenBank/DDBJ databases">
        <title>An improved genome assembly and genetic linkage map for asparagus bean, Vigna unguiculata ssp. sesquipedialis.</title>
        <authorList>
            <person name="Xia Q."/>
            <person name="Zhang R."/>
            <person name="Dong Y."/>
        </authorList>
    </citation>
    <scope>NUCLEOTIDE SEQUENCE [LARGE SCALE GENOMIC DNA]</scope>
    <source>
        <tissue evidence="2">Leaf</tissue>
    </source>
</reference>
<keyword evidence="3" id="KW-1185">Reference proteome</keyword>
<dbReference type="InterPro" id="IPR002092">
    <property type="entry name" value="DNA-dir_Rpol_phage-type"/>
</dbReference>
<organism evidence="2 3">
    <name type="scientific">Vigna unguiculata</name>
    <name type="common">Cowpea</name>
    <dbReference type="NCBI Taxonomy" id="3917"/>
    <lineage>
        <taxon>Eukaryota</taxon>
        <taxon>Viridiplantae</taxon>
        <taxon>Streptophyta</taxon>
        <taxon>Embryophyta</taxon>
        <taxon>Tracheophyta</taxon>
        <taxon>Spermatophyta</taxon>
        <taxon>Magnoliopsida</taxon>
        <taxon>eudicotyledons</taxon>
        <taxon>Gunneridae</taxon>
        <taxon>Pentapetalae</taxon>
        <taxon>rosids</taxon>
        <taxon>fabids</taxon>
        <taxon>Fabales</taxon>
        <taxon>Fabaceae</taxon>
        <taxon>Papilionoideae</taxon>
        <taxon>50 kb inversion clade</taxon>
        <taxon>NPAAA clade</taxon>
        <taxon>indigoferoid/millettioid clade</taxon>
        <taxon>Phaseoleae</taxon>
        <taxon>Vigna</taxon>
    </lineage>
</organism>
<protein>
    <submittedName>
        <fullName evidence="2">DNA-directed RNA polymerase</fullName>
    </submittedName>
</protein>
<dbReference type="Proteomes" id="UP000501690">
    <property type="component" value="Linkage Group LG3"/>
</dbReference>
<proteinExistence type="predicted"/>
<gene>
    <name evidence="2" type="ORF">DEO72_LG3g1895</name>
</gene>
<keyword evidence="2" id="KW-0240">DNA-directed RNA polymerase</keyword>
<dbReference type="Gene3D" id="1.10.1320.10">
    <property type="entry name" value="DNA-directed RNA polymerase, N-terminal domain"/>
    <property type="match status" value="1"/>
</dbReference>
<dbReference type="PANTHER" id="PTHR10102:SF19">
    <property type="entry name" value="DNA-DIRECTED RNA POLYMERASE"/>
    <property type="match status" value="1"/>
</dbReference>
<dbReference type="PANTHER" id="PTHR10102">
    <property type="entry name" value="DNA-DIRECTED RNA POLYMERASE, MITOCHONDRIAL"/>
    <property type="match status" value="1"/>
</dbReference>
<dbReference type="GO" id="GO:0006390">
    <property type="term" value="P:mitochondrial transcription"/>
    <property type="evidence" value="ECO:0007669"/>
    <property type="project" value="TreeGrafter"/>
</dbReference>
<accession>A0A4D6LFH4</accession>
<evidence type="ECO:0000313" key="2">
    <source>
        <dbReference type="EMBL" id="QCD87361.1"/>
    </source>
</evidence>
<feature type="domain" description="DNA-directed RNA polymerase N-terminal" evidence="1">
    <location>
        <begin position="1"/>
        <end position="97"/>
    </location>
</feature>
<dbReference type="InterPro" id="IPR029262">
    <property type="entry name" value="RPOL_N"/>
</dbReference>
<dbReference type="SUPFAM" id="SSF56672">
    <property type="entry name" value="DNA/RNA polymerases"/>
    <property type="match status" value="1"/>
</dbReference>
<name>A0A4D6LFH4_VIGUN</name>